<accession>A0A5S5BQN5</accession>
<dbReference type="OrthoDB" id="9784042at2"/>
<sequence length="236" mass="27759">MEFMGKKLRHEQKYYLHPHEYLAIRQRVSAMLPMDSHSLGPNGYGIRSLYFDNPHDSALFDKVDGIFGRHKYRIRVYNGEDRVIKLERKNKYGEYVNKESASLTREAYDRILLGDASLLQDRPEKLVQDFYRAICHHGYRPTAIVDYEREAYVYETGDVRITFDKKLASGINTYDMFDPALTMLEALESTRTILEVKFNEFLPEPIRLLAQPHNSIRSAISKYVICREVAKRHFKR</sequence>
<gene>
    <name evidence="2" type="ORF">BCM02_11835</name>
</gene>
<protein>
    <submittedName>
        <fullName evidence="2">VTC domain-containing protein</fullName>
    </submittedName>
</protein>
<dbReference type="EMBL" id="VNHS01000018">
    <property type="protein sequence ID" value="TYP68638.1"/>
    <property type="molecule type" value="Genomic_DNA"/>
</dbReference>
<dbReference type="Pfam" id="PF09359">
    <property type="entry name" value="VTC"/>
    <property type="match status" value="1"/>
</dbReference>
<dbReference type="GO" id="GO:0006799">
    <property type="term" value="P:polyphosphate biosynthetic process"/>
    <property type="evidence" value="ECO:0007669"/>
    <property type="project" value="UniProtKB-ARBA"/>
</dbReference>
<keyword evidence="3" id="KW-1185">Reference proteome</keyword>
<feature type="domain" description="VTC" evidence="1">
    <location>
        <begin position="9"/>
        <end position="229"/>
    </location>
</feature>
<evidence type="ECO:0000313" key="2">
    <source>
        <dbReference type="EMBL" id="TYP68638.1"/>
    </source>
</evidence>
<dbReference type="Gene3D" id="3.20.100.30">
    <property type="entry name" value="VTC, catalytic tunnel domain"/>
    <property type="match status" value="1"/>
</dbReference>
<dbReference type="InterPro" id="IPR018966">
    <property type="entry name" value="VTC_domain"/>
</dbReference>
<dbReference type="Proteomes" id="UP000323257">
    <property type="component" value="Unassembled WGS sequence"/>
</dbReference>
<dbReference type="InterPro" id="IPR042267">
    <property type="entry name" value="VTC_sf"/>
</dbReference>
<reference evidence="2 3" key="1">
    <citation type="submission" date="2019-07" db="EMBL/GenBank/DDBJ databases">
        <title>Genomic Encyclopedia of Type Strains, Phase III (KMG-III): the genomes of soil and plant-associated and newly described type strains.</title>
        <authorList>
            <person name="Whitman W."/>
        </authorList>
    </citation>
    <scope>NUCLEOTIDE SEQUENCE [LARGE SCALE GENOMIC DNA]</scope>
    <source>
        <strain evidence="2 3">BL24</strain>
    </source>
</reference>
<evidence type="ECO:0000259" key="1">
    <source>
        <dbReference type="Pfam" id="PF09359"/>
    </source>
</evidence>
<dbReference type="CDD" id="cd07750">
    <property type="entry name" value="PolyPPase_VTC_like"/>
    <property type="match status" value="1"/>
</dbReference>
<dbReference type="AlphaFoldDB" id="A0A5S5BQN5"/>
<comment type="caution">
    <text evidence="2">The sequence shown here is derived from an EMBL/GenBank/DDBJ whole genome shotgun (WGS) entry which is preliminary data.</text>
</comment>
<proteinExistence type="predicted"/>
<organism evidence="2 3">
    <name type="scientific">Paenibacillus methanolicus</name>
    <dbReference type="NCBI Taxonomy" id="582686"/>
    <lineage>
        <taxon>Bacteria</taxon>
        <taxon>Bacillati</taxon>
        <taxon>Bacillota</taxon>
        <taxon>Bacilli</taxon>
        <taxon>Bacillales</taxon>
        <taxon>Paenibacillaceae</taxon>
        <taxon>Paenibacillus</taxon>
    </lineage>
</organism>
<dbReference type="RefSeq" id="WP_148933350.1">
    <property type="nucleotide sequence ID" value="NZ_VNHS01000018.1"/>
</dbReference>
<evidence type="ECO:0000313" key="3">
    <source>
        <dbReference type="Proteomes" id="UP000323257"/>
    </source>
</evidence>
<name>A0A5S5BQN5_9BACL</name>